<dbReference type="InterPro" id="IPR003105">
    <property type="entry name" value="SRA_YDG"/>
</dbReference>
<gene>
    <name evidence="5" type="ORF">BD289DRAFT_478507</name>
</gene>
<dbReference type="InParanoid" id="A0A2T3AMQ0"/>
<name>A0A2T3AMQ0_9PEZI</name>
<evidence type="ECO:0000256" key="3">
    <source>
        <dbReference type="SAM" id="MobiDB-lite"/>
    </source>
</evidence>
<keyword evidence="6" id="KW-1185">Reference proteome</keyword>
<dbReference type="STRING" id="2025994.A0A2T3AMQ0"/>
<evidence type="ECO:0000256" key="2">
    <source>
        <dbReference type="PROSITE-ProRule" id="PRU00358"/>
    </source>
</evidence>
<dbReference type="GO" id="GO:0005634">
    <property type="term" value="C:nucleus"/>
    <property type="evidence" value="ECO:0007669"/>
    <property type="project" value="UniProtKB-SubCell"/>
</dbReference>
<evidence type="ECO:0000259" key="4">
    <source>
        <dbReference type="PROSITE" id="PS51015"/>
    </source>
</evidence>
<feature type="region of interest" description="Disordered" evidence="3">
    <location>
        <begin position="151"/>
        <end position="191"/>
    </location>
</feature>
<feature type="domain" description="YDG" evidence="4">
    <location>
        <begin position="259"/>
        <end position="399"/>
    </location>
</feature>
<feature type="compositionally biased region" description="Low complexity" evidence="3">
    <location>
        <begin position="7"/>
        <end position="33"/>
    </location>
</feature>
<dbReference type="Gene3D" id="2.30.280.10">
    <property type="entry name" value="SRA-YDG"/>
    <property type="match status" value="1"/>
</dbReference>
<dbReference type="PANTHER" id="PTHR14140">
    <property type="entry name" value="E3 UBIQUITIN-PROTEIN LIGASE UHRF-RELATED"/>
    <property type="match status" value="1"/>
</dbReference>
<protein>
    <submittedName>
        <fullName evidence="5">PUA-like domain-containing protein</fullName>
    </submittedName>
</protein>
<comment type="subcellular location">
    <subcellularLocation>
        <location evidence="2">Nucleus</location>
    </subcellularLocation>
</comment>
<evidence type="ECO:0000313" key="6">
    <source>
        <dbReference type="Proteomes" id="UP000241462"/>
    </source>
</evidence>
<accession>A0A2T3AMQ0</accession>
<dbReference type="Pfam" id="PF02182">
    <property type="entry name" value="SAD_SRA"/>
    <property type="match status" value="1"/>
</dbReference>
<feature type="region of interest" description="Disordered" evidence="3">
    <location>
        <begin position="404"/>
        <end position="425"/>
    </location>
</feature>
<evidence type="ECO:0000313" key="5">
    <source>
        <dbReference type="EMBL" id="PSS03692.1"/>
    </source>
</evidence>
<dbReference type="EMBL" id="KZ678374">
    <property type="protein sequence ID" value="PSS03692.1"/>
    <property type="molecule type" value="Genomic_DNA"/>
</dbReference>
<feature type="region of interest" description="Disordered" evidence="3">
    <location>
        <begin position="1"/>
        <end position="36"/>
    </location>
</feature>
<dbReference type="SUPFAM" id="SSF88697">
    <property type="entry name" value="PUA domain-like"/>
    <property type="match status" value="1"/>
</dbReference>
<dbReference type="InterPro" id="IPR036987">
    <property type="entry name" value="SRA-YDG_sf"/>
</dbReference>
<sequence length="449" mass="49942">MSNLSPSTATSAGNTDANANTTSNNTNNHNITAPETLVIPHVPTDFESRQRWIFNVRTQAIQPYAQQSKKLGGKMPPSSVQTDEWLRRIRGLLNYLEYGDFQITGEYRKGTTMMDIFLKFMFEDDRFQFPEDVKRRAKALYEEYERVNWGNGDVSDSKGSDNDDESEFSPGGGGGGGGGGGIGGRSSSNSDTAIIVTTNGTEPASTADGEFVVRFPPPNHPIWGVNGIMFGIAVKFGGKCPVMQLDRRYLRQKRDANVFGHNGLRPGAWFPSQLVALFRGAHGSRMGGIHGNRTQGAYSVVISGTYHKVDEDVGDKIYYSGPGSQENTDPHNLPKGSTDILQVSYESKRPIRVLRSSRNPFGLSPSIGIRYDGLYVVTRRMPLQKNDKGGLFAQFVLQRIGSGDLRDNRHQTEGENHDDDDEQESLLSIFRRSPTRAEKRDFERIKQWF</sequence>
<dbReference type="PROSITE" id="PS51015">
    <property type="entry name" value="YDG"/>
    <property type="match status" value="1"/>
</dbReference>
<dbReference type="Proteomes" id="UP000241462">
    <property type="component" value="Unassembled WGS sequence"/>
</dbReference>
<keyword evidence="1 2" id="KW-0539">Nucleus</keyword>
<evidence type="ECO:0000256" key="1">
    <source>
        <dbReference type="ARBA" id="ARBA00023242"/>
    </source>
</evidence>
<dbReference type="PANTHER" id="PTHR14140:SF27">
    <property type="entry name" value="OS04G0289800 PROTEIN"/>
    <property type="match status" value="1"/>
</dbReference>
<feature type="compositionally biased region" description="Gly residues" evidence="3">
    <location>
        <begin position="170"/>
        <end position="184"/>
    </location>
</feature>
<dbReference type="OrthoDB" id="2270193at2759"/>
<dbReference type="AlphaFoldDB" id="A0A2T3AMQ0"/>
<dbReference type="SMART" id="SM00466">
    <property type="entry name" value="SRA"/>
    <property type="match status" value="1"/>
</dbReference>
<dbReference type="InterPro" id="IPR015947">
    <property type="entry name" value="PUA-like_sf"/>
</dbReference>
<organism evidence="5 6">
    <name type="scientific">Coniella lustricola</name>
    <dbReference type="NCBI Taxonomy" id="2025994"/>
    <lineage>
        <taxon>Eukaryota</taxon>
        <taxon>Fungi</taxon>
        <taxon>Dikarya</taxon>
        <taxon>Ascomycota</taxon>
        <taxon>Pezizomycotina</taxon>
        <taxon>Sordariomycetes</taxon>
        <taxon>Sordariomycetidae</taxon>
        <taxon>Diaporthales</taxon>
        <taxon>Schizoparmaceae</taxon>
        <taxon>Coniella</taxon>
    </lineage>
</organism>
<dbReference type="GO" id="GO:0044027">
    <property type="term" value="P:negative regulation of gene expression via chromosomal CpG island methylation"/>
    <property type="evidence" value="ECO:0007669"/>
    <property type="project" value="TreeGrafter"/>
</dbReference>
<dbReference type="GO" id="GO:0061630">
    <property type="term" value="F:ubiquitin protein ligase activity"/>
    <property type="evidence" value="ECO:0007669"/>
    <property type="project" value="TreeGrafter"/>
</dbReference>
<dbReference type="GO" id="GO:0016567">
    <property type="term" value="P:protein ubiquitination"/>
    <property type="evidence" value="ECO:0007669"/>
    <property type="project" value="TreeGrafter"/>
</dbReference>
<feature type="compositionally biased region" description="Basic and acidic residues" evidence="3">
    <location>
        <begin position="404"/>
        <end position="415"/>
    </location>
</feature>
<reference evidence="5 6" key="1">
    <citation type="journal article" date="2018" name="Mycol. Prog.">
        <title>Coniella lustricola, a new species from submerged detritus.</title>
        <authorList>
            <person name="Raudabaugh D.B."/>
            <person name="Iturriaga T."/>
            <person name="Carver A."/>
            <person name="Mondo S."/>
            <person name="Pangilinan J."/>
            <person name="Lipzen A."/>
            <person name="He G."/>
            <person name="Amirebrahimi M."/>
            <person name="Grigoriev I.V."/>
            <person name="Miller A.N."/>
        </authorList>
    </citation>
    <scope>NUCLEOTIDE SEQUENCE [LARGE SCALE GENOMIC DNA]</scope>
    <source>
        <strain evidence="5 6">B22-T-1</strain>
    </source>
</reference>
<proteinExistence type="predicted"/>
<dbReference type="InterPro" id="IPR045134">
    <property type="entry name" value="UHRF1/2-like"/>
</dbReference>